<feature type="region of interest" description="Disordered" evidence="8">
    <location>
        <begin position="346"/>
        <end position="378"/>
    </location>
</feature>
<dbReference type="Pfam" id="PF00320">
    <property type="entry name" value="GATA"/>
    <property type="match status" value="1"/>
</dbReference>
<accession>A0ABR0EXI8</accession>
<dbReference type="InterPro" id="IPR013088">
    <property type="entry name" value="Znf_NHR/GATA"/>
</dbReference>
<feature type="region of interest" description="Disordered" evidence="8">
    <location>
        <begin position="171"/>
        <end position="295"/>
    </location>
</feature>
<keyword evidence="4" id="KW-0862">Zinc</keyword>
<feature type="domain" description="GATA-type" evidence="9">
    <location>
        <begin position="119"/>
        <end position="172"/>
    </location>
</feature>
<name>A0ABR0EXI8_ZASCE</name>
<evidence type="ECO:0000256" key="2">
    <source>
        <dbReference type="ARBA" id="ARBA00022723"/>
    </source>
</evidence>
<evidence type="ECO:0000256" key="5">
    <source>
        <dbReference type="ARBA" id="ARBA00023063"/>
    </source>
</evidence>
<dbReference type="Pfam" id="PF25026">
    <property type="entry name" value="Asd-4"/>
    <property type="match status" value="1"/>
</dbReference>
<keyword evidence="2" id="KW-0479">Metal-binding</keyword>
<gene>
    <name evidence="10" type="ORF">PRZ48_004115</name>
</gene>
<dbReference type="PROSITE" id="PS50114">
    <property type="entry name" value="GATA_ZN_FINGER_2"/>
    <property type="match status" value="1"/>
</dbReference>
<feature type="region of interest" description="Disordered" evidence="8">
    <location>
        <begin position="83"/>
        <end position="124"/>
    </location>
</feature>
<dbReference type="InterPro" id="IPR056998">
    <property type="entry name" value="Asd-4/GZF3_helical"/>
</dbReference>
<feature type="compositionally biased region" description="Low complexity" evidence="8">
    <location>
        <begin position="83"/>
        <end position="99"/>
    </location>
</feature>
<dbReference type="Gene3D" id="3.30.50.10">
    <property type="entry name" value="Erythroid Transcription Factor GATA-1, subunit A"/>
    <property type="match status" value="1"/>
</dbReference>
<dbReference type="PANTHER" id="PTHR10071">
    <property type="entry name" value="TRANSCRIPTION FACTOR GATA FAMILY MEMBER"/>
    <property type="match status" value="1"/>
</dbReference>
<evidence type="ECO:0000256" key="8">
    <source>
        <dbReference type="SAM" id="MobiDB-lite"/>
    </source>
</evidence>
<feature type="compositionally biased region" description="Polar residues" evidence="8">
    <location>
        <begin position="234"/>
        <end position="245"/>
    </location>
</feature>
<keyword evidence="5" id="KW-0534">Nitrate assimilation</keyword>
<proteinExistence type="predicted"/>
<evidence type="ECO:0000313" key="10">
    <source>
        <dbReference type="EMBL" id="KAK4506150.1"/>
    </source>
</evidence>
<evidence type="ECO:0000256" key="6">
    <source>
        <dbReference type="ARBA" id="ARBA00023242"/>
    </source>
</evidence>
<dbReference type="SUPFAM" id="SSF57716">
    <property type="entry name" value="Glucocorticoid receptor-like (DNA-binding domain)"/>
    <property type="match status" value="1"/>
</dbReference>
<feature type="region of interest" description="Disordered" evidence="8">
    <location>
        <begin position="1"/>
        <end position="54"/>
    </location>
</feature>
<evidence type="ECO:0000259" key="9">
    <source>
        <dbReference type="PROSITE" id="PS50114"/>
    </source>
</evidence>
<comment type="subcellular location">
    <subcellularLocation>
        <location evidence="1">Nucleus</location>
    </subcellularLocation>
</comment>
<evidence type="ECO:0000256" key="7">
    <source>
        <dbReference type="PROSITE-ProRule" id="PRU00094"/>
    </source>
</evidence>
<feature type="compositionally biased region" description="Polar residues" evidence="8">
    <location>
        <begin position="27"/>
        <end position="39"/>
    </location>
</feature>
<keyword evidence="6" id="KW-0539">Nucleus</keyword>
<dbReference type="InterPro" id="IPR039355">
    <property type="entry name" value="Transcription_factor_GATA"/>
</dbReference>
<dbReference type="EMBL" id="JAXOVC010000002">
    <property type="protein sequence ID" value="KAK4506150.1"/>
    <property type="molecule type" value="Genomic_DNA"/>
</dbReference>
<protein>
    <recommendedName>
        <fullName evidence="9">GATA-type domain-containing protein</fullName>
    </recommendedName>
</protein>
<reference evidence="10 11" key="1">
    <citation type="journal article" date="2023" name="G3 (Bethesda)">
        <title>A chromosome-level genome assembly of Zasmidium syzygii isolated from banana leaves.</title>
        <authorList>
            <person name="van Westerhoven A.C."/>
            <person name="Mehrabi R."/>
            <person name="Talebi R."/>
            <person name="Steentjes M.B.F."/>
            <person name="Corcolon B."/>
            <person name="Chong P.A."/>
            <person name="Kema G.H.J."/>
            <person name="Seidl M.F."/>
        </authorList>
    </citation>
    <scope>NUCLEOTIDE SEQUENCE [LARGE SCALE GENOMIC DNA]</scope>
    <source>
        <strain evidence="10 11">P124</strain>
    </source>
</reference>
<dbReference type="SMART" id="SM00401">
    <property type="entry name" value="ZnF_GATA"/>
    <property type="match status" value="1"/>
</dbReference>
<dbReference type="Proteomes" id="UP001305779">
    <property type="component" value="Unassembled WGS sequence"/>
</dbReference>
<evidence type="ECO:0000256" key="1">
    <source>
        <dbReference type="ARBA" id="ARBA00004123"/>
    </source>
</evidence>
<feature type="compositionally biased region" description="Low complexity" evidence="8">
    <location>
        <begin position="40"/>
        <end position="51"/>
    </location>
</feature>
<keyword evidence="3 7" id="KW-0863">Zinc-finger</keyword>
<keyword evidence="11" id="KW-1185">Reference proteome</keyword>
<evidence type="ECO:0000256" key="4">
    <source>
        <dbReference type="ARBA" id="ARBA00022833"/>
    </source>
</evidence>
<evidence type="ECO:0000313" key="11">
    <source>
        <dbReference type="Proteomes" id="UP001305779"/>
    </source>
</evidence>
<organism evidence="10 11">
    <name type="scientific">Zasmidium cellare</name>
    <name type="common">Wine cellar mold</name>
    <name type="synonym">Racodium cellare</name>
    <dbReference type="NCBI Taxonomy" id="395010"/>
    <lineage>
        <taxon>Eukaryota</taxon>
        <taxon>Fungi</taxon>
        <taxon>Dikarya</taxon>
        <taxon>Ascomycota</taxon>
        <taxon>Pezizomycotina</taxon>
        <taxon>Dothideomycetes</taxon>
        <taxon>Dothideomycetidae</taxon>
        <taxon>Mycosphaerellales</taxon>
        <taxon>Mycosphaerellaceae</taxon>
        <taxon>Zasmidium</taxon>
    </lineage>
</organism>
<dbReference type="PROSITE" id="PS00344">
    <property type="entry name" value="GATA_ZN_FINGER_1"/>
    <property type="match status" value="1"/>
</dbReference>
<evidence type="ECO:0000256" key="3">
    <source>
        <dbReference type="ARBA" id="ARBA00022771"/>
    </source>
</evidence>
<dbReference type="InterPro" id="IPR000679">
    <property type="entry name" value="Znf_GATA"/>
</dbReference>
<comment type="caution">
    <text evidence="10">The sequence shown here is derived from an EMBL/GenBank/DDBJ whole genome shotgun (WGS) entry which is preliminary data.</text>
</comment>
<dbReference type="CDD" id="cd00202">
    <property type="entry name" value="ZnF_GATA"/>
    <property type="match status" value="1"/>
</dbReference>
<dbReference type="PANTHER" id="PTHR10071:SF281">
    <property type="entry name" value="BOX A-BINDING FACTOR-RELATED"/>
    <property type="match status" value="1"/>
</dbReference>
<sequence>MLQYAVPNAPQAFQRPPSVFADPPSRPSNAVQNSDHNFAQNNNIGQGQNDGYYHHRSFSSAAESNASGTGLTALASLAANAPAATVNPSSNSGDSTRSSTPNNSSGPMASQYPATAGGNAQPPTCANCKTSTTPLWRRDESGSVLCNACGLFLKLHGRPRPISLKTDVIKSRNRVKTSQTKKRDSQGGQDGMIQAPNGYPAAHPDVGIHAHQHGLPPGYAGEQQHRGPSPAPGSRSNTPSLNQNHAPPHIFDTVTLPSDTFASPSLPAFSLRNPSPAPSPLNGTSSHNMDPPQGYEALSQANQVLRTRVSELEVINDLFKGRVTQLEASEQEAQTKVAELERRIAELQAEGPSRKKARTNETNGDGIENGISDDTVSE</sequence>
<dbReference type="PRINTS" id="PR00619">
    <property type="entry name" value="GATAZNFINGER"/>
</dbReference>